<name>A0A0F9W1E7_9ZZZZ</name>
<proteinExistence type="predicted"/>
<evidence type="ECO:0000313" key="2">
    <source>
        <dbReference type="EMBL" id="KKN71868.1"/>
    </source>
</evidence>
<accession>A0A0F9W1E7</accession>
<feature type="domain" description="Methyltransferase type 11" evidence="1">
    <location>
        <begin position="109"/>
        <end position="200"/>
    </location>
</feature>
<evidence type="ECO:0000259" key="1">
    <source>
        <dbReference type="Pfam" id="PF08241"/>
    </source>
</evidence>
<gene>
    <name evidence="2" type="ORF">LCGC14_0416170</name>
</gene>
<organism evidence="2">
    <name type="scientific">marine sediment metagenome</name>
    <dbReference type="NCBI Taxonomy" id="412755"/>
    <lineage>
        <taxon>unclassified sequences</taxon>
        <taxon>metagenomes</taxon>
        <taxon>ecological metagenomes</taxon>
    </lineage>
</organism>
<dbReference type="CDD" id="cd02440">
    <property type="entry name" value="AdoMet_MTases"/>
    <property type="match status" value="1"/>
</dbReference>
<dbReference type="EMBL" id="LAZR01000374">
    <property type="protein sequence ID" value="KKN71868.1"/>
    <property type="molecule type" value="Genomic_DNA"/>
</dbReference>
<dbReference type="SUPFAM" id="SSF53335">
    <property type="entry name" value="S-adenosyl-L-methionine-dependent methyltransferases"/>
    <property type="match status" value="1"/>
</dbReference>
<sequence>MILLSIISHYLFRIFRALSRRVPYFQNLFRLLRFFTSPPKQKSWEFIANAIVDYYSHTMKSKFIYYSHCLQKEYNGFISESDLGIYFRTWDKLDPLERKLINLSYGNILDVGSCTGYCIPYLMGKGTVTGIEISPKINKIAQQRGIRNTFVGNIFDFKFKCTFDTITLIGNDIALSGTLYRLKKLLKKLRGLLNKDGQVLLIIRNVQTLKYWHVVYTPLYNGRIGIPFKLLFLNAYFLLTISSKYGFQSSIEGKYQSKGGSFYLLKLFKTST</sequence>
<reference evidence="2" key="1">
    <citation type="journal article" date="2015" name="Nature">
        <title>Complex archaea that bridge the gap between prokaryotes and eukaryotes.</title>
        <authorList>
            <person name="Spang A."/>
            <person name="Saw J.H."/>
            <person name="Jorgensen S.L."/>
            <person name="Zaremba-Niedzwiedzka K."/>
            <person name="Martijn J."/>
            <person name="Lind A.E."/>
            <person name="van Eijk R."/>
            <person name="Schleper C."/>
            <person name="Guy L."/>
            <person name="Ettema T.J."/>
        </authorList>
    </citation>
    <scope>NUCLEOTIDE SEQUENCE</scope>
</reference>
<dbReference type="GO" id="GO:0008757">
    <property type="term" value="F:S-adenosylmethionine-dependent methyltransferase activity"/>
    <property type="evidence" value="ECO:0007669"/>
    <property type="project" value="InterPro"/>
</dbReference>
<protein>
    <recommendedName>
        <fullName evidence="1">Methyltransferase type 11 domain-containing protein</fullName>
    </recommendedName>
</protein>
<dbReference type="Pfam" id="PF08241">
    <property type="entry name" value="Methyltransf_11"/>
    <property type="match status" value="1"/>
</dbReference>
<dbReference type="InterPro" id="IPR029063">
    <property type="entry name" value="SAM-dependent_MTases_sf"/>
</dbReference>
<comment type="caution">
    <text evidence="2">The sequence shown here is derived from an EMBL/GenBank/DDBJ whole genome shotgun (WGS) entry which is preliminary data.</text>
</comment>
<dbReference type="AlphaFoldDB" id="A0A0F9W1E7"/>
<dbReference type="Gene3D" id="3.40.50.150">
    <property type="entry name" value="Vaccinia Virus protein VP39"/>
    <property type="match status" value="1"/>
</dbReference>
<dbReference type="InterPro" id="IPR013216">
    <property type="entry name" value="Methyltransf_11"/>
</dbReference>